<feature type="region of interest" description="Disordered" evidence="1">
    <location>
        <begin position="160"/>
        <end position="187"/>
    </location>
</feature>
<dbReference type="EMBL" id="MU005958">
    <property type="protein sequence ID" value="KAF2864152.1"/>
    <property type="molecule type" value="Genomic_DNA"/>
</dbReference>
<reference evidence="2" key="1">
    <citation type="journal article" date="2020" name="Stud. Mycol.">
        <title>101 Dothideomycetes genomes: a test case for predicting lifestyles and emergence of pathogens.</title>
        <authorList>
            <person name="Haridas S."/>
            <person name="Albert R."/>
            <person name="Binder M."/>
            <person name="Bloem J."/>
            <person name="Labutti K."/>
            <person name="Salamov A."/>
            <person name="Andreopoulos B."/>
            <person name="Baker S."/>
            <person name="Barry K."/>
            <person name="Bills G."/>
            <person name="Bluhm B."/>
            <person name="Cannon C."/>
            <person name="Castanera R."/>
            <person name="Culley D."/>
            <person name="Daum C."/>
            <person name="Ezra D."/>
            <person name="Gonzalez J."/>
            <person name="Henrissat B."/>
            <person name="Kuo A."/>
            <person name="Liang C."/>
            <person name="Lipzen A."/>
            <person name="Lutzoni F."/>
            <person name="Magnuson J."/>
            <person name="Mondo S."/>
            <person name="Nolan M."/>
            <person name="Ohm R."/>
            <person name="Pangilinan J."/>
            <person name="Park H.-J."/>
            <person name="Ramirez L."/>
            <person name="Alfaro M."/>
            <person name="Sun H."/>
            <person name="Tritt A."/>
            <person name="Yoshinaga Y."/>
            <person name="Zwiers L.-H."/>
            <person name="Turgeon B."/>
            <person name="Goodwin S."/>
            <person name="Spatafora J."/>
            <person name="Crous P."/>
            <person name="Grigoriev I."/>
        </authorList>
    </citation>
    <scope>NUCLEOTIDE SEQUENCE</scope>
    <source>
        <strain evidence="2">CBS 480.64</strain>
    </source>
</reference>
<organism evidence="2 3">
    <name type="scientific">Piedraia hortae CBS 480.64</name>
    <dbReference type="NCBI Taxonomy" id="1314780"/>
    <lineage>
        <taxon>Eukaryota</taxon>
        <taxon>Fungi</taxon>
        <taxon>Dikarya</taxon>
        <taxon>Ascomycota</taxon>
        <taxon>Pezizomycotina</taxon>
        <taxon>Dothideomycetes</taxon>
        <taxon>Dothideomycetidae</taxon>
        <taxon>Capnodiales</taxon>
        <taxon>Piedraiaceae</taxon>
        <taxon>Piedraia</taxon>
    </lineage>
</organism>
<name>A0A6A7CAB9_9PEZI</name>
<proteinExistence type="predicted"/>
<dbReference type="PANTHER" id="PTHR37332:SF1">
    <property type="entry name" value="ELMO DOMAIN-CONTAINING PROTEIN"/>
    <property type="match status" value="1"/>
</dbReference>
<dbReference type="AlphaFoldDB" id="A0A6A7CAB9"/>
<protein>
    <submittedName>
        <fullName evidence="2">Uncharacterized protein</fullName>
    </submittedName>
</protein>
<evidence type="ECO:0000313" key="2">
    <source>
        <dbReference type="EMBL" id="KAF2864152.1"/>
    </source>
</evidence>
<evidence type="ECO:0000256" key="1">
    <source>
        <dbReference type="SAM" id="MobiDB-lite"/>
    </source>
</evidence>
<evidence type="ECO:0000313" key="3">
    <source>
        <dbReference type="Proteomes" id="UP000799421"/>
    </source>
</evidence>
<dbReference type="PANTHER" id="PTHR37332">
    <property type="entry name" value="EXPRESSED PROTEIN"/>
    <property type="match status" value="1"/>
</dbReference>
<accession>A0A6A7CAB9</accession>
<feature type="compositionally biased region" description="Polar residues" evidence="1">
    <location>
        <begin position="163"/>
        <end position="187"/>
    </location>
</feature>
<dbReference type="Proteomes" id="UP000799421">
    <property type="component" value="Unassembled WGS sequence"/>
</dbReference>
<dbReference type="OrthoDB" id="14339at2759"/>
<gene>
    <name evidence="2" type="ORF">K470DRAFT_209518</name>
</gene>
<sequence length="296" mass="32208">MHSQPQPTRAHAGSVANAAAALVGSPAAIHQTIHETTAKRVKTVDYLRRLHQGDVFHFKTLHFSTASIQHLPSCQPHKLGRRATNYFFLGYSLPLLLDLYPTSPLEYLKALAALLHEFDSYQTITGSDGSSGSLSRAKVGLMLKSHIGLANRSGIRTSRRVSAATTESVGTLDSSRSHATSPPSENSLFWQDVAQPPSLGLDFQYLLTPPLPFDPDFNTTFSTFCLVLEESYSHLLSLLADPDSCTPAVGEAYAKADKAVRKILIQPLVREIEENTRQGIKTEFANLGKLVIGGLA</sequence>
<keyword evidence="3" id="KW-1185">Reference proteome</keyword>